<dbReference type="GO" id="GO:0005576">
    <property type="term" value="C:extracellular region"/>
    <property type="evidence" value="ECO:0007669"/>
    <property type="project" value="TreeGrafter"/>
</dbReference>
<dbReference type="GO" id="GO:0008237">
    <property type="term" value="F:metallopeptidase activity"/>
    <property type="evidence" value="ECO:0007669"/>
    <property type="project" value="InterPro"/>
</dbReference>
<dbReference type="HOGENOM" id="CLU_048223_0_0_1"/>
<dbReference type="InterPro" id="IPR039124">
    <property type="entry name" value="PRA1-like"/>
</dbReference>
<dbReference type="InterPro" id="IPR029482">
    <property type="entry name" value="HRXXH"/>
</dbReference>
<dbReference type="PANTHER" id="PTHR39399">
    <property type="entry name" value="PROTEIN ZPS1"/>
    <property type="match status" value="1"/>
</dbReference>
<dbReference type="eggNOG" id="ENOG502RTN8">
    <property type="taxonomic scope" value="Eukaryota"/>
</dbReference>
<dbReference type="PANTHER" id="PTHR39399:SF1">
    <property type="entry name" value="PROTEIN ZPS1"/>
    <property type="match status" value="1"/>
</dbReference>
<dbReference type="GO" id="GO:0005178">
    <property type="term" value="F:integrin binding"/>
    <property type="evidence" value="ECO:0007669"/>
    <property type="project" value="TreeGrafter"/>
</dbReference>
<dbReference type="GO" id="GO:0009986">
    <property type="term" value="C:cell surface"/>
    <property type="evidence" value="ECO:0007669"/>
    <property type="project" value="TreeGrafter"/>
</dbReference>
<protein>
    <submittedName>
        <fullName evidence="4">pH-regulated antigen</fullName>
    </submittedName>
</protein>
<name>R9P5D7_PSEHS</name>
<feature type="region of interest" description="Disordered" evidence="1">
    <location>
        <begin position="245"/>
        <end position="278"/>
    </location>
</feature>
<dbReference type="GO" id="GO:0008270">
    <property type="term" value="F:zinc ion binding"/>
    <property type="evidence" value="ECO:0007669"/>
    <property type="project" value="TreeGrafter"/>
</dbReference>
<feature type="compositionally biased region" description="Basic and acidic residues" evidence="1">
    <location>
        <begin position="245"/>
        <end position="257"/>
    </location>
</feature>
<evidence type="ECO:0000256" key="2">
    <source>
        <dbReference type="SAM" id="SignalP"/>
    </source>
</evidence>
<accession>R9P5D7</accession>
<dbReference type="OrthoDB" id="4689212at2759"/>
<evidence type="ECO:0000313" key="4">
    <source>
        <dbReference type="EMBL" id="GAC96576.1"/>
    </source>
</evidence>
<sequence>MHLLPSFVSLASVASLAVAYPSSLYPRSLASFQPEESIASQWKIHESCNGTQRAQISRGIEDMHKLATNSLNHILNYPKDEYFAKYFGANADPAPVIGYYAQLVYGNKGDSLLRCDDPDDNCRLPEWNGHWRGNNATSETVICELSYTSRLPLEKLCSGGFQLSVNNPSTYFGADLMHRAFHVPEFSHEKIHHYADSYVDVLELAKSEDGNGTRAVENQHSLQYFSLDVYSRKLTSWGCVGEVKEEDHDDHSGHDHSATSSAAAATTQTQAAQASASTPSAAAADCHTHADGSIHCGTH</sequence>
<feature type="signal peptide" evidence="2">
    <location>
        <begin position="1"/>
        <end position="19"/>
    </location>
</feature>
<dbReference type="Pfam" id="PF13933">
    <property type="entry name" value="HRXXH"/>
    <property type="match status" value="1"/>
</dbReference>
<dbReference type="InterPro" id="IPR024079">
    <property type="entry name" value="MetalloPept_cat_dom_sf"/>
</dbReference>
<organism evidence="4 5">
    <name type="scientific">Pseudozyma hubeiensis (strain SY62)</name>
    <name type="common">Yeast</name>
    <dbReference type="NCBI Taxonomy" id="1305764"/>
    <lineage>
        <taxon>Eukaryota</taxon>
        <taxon>Fungi</taxon>
        <taxon>Dikarya</taxon>
        <taxon>Basidiomycota</taxon>
        <taxon>Ustilaginomycotina</taxon>
        <taxon>Ustilaginomycetes</taxon>
        <taxon>Ustilaginales</taxon>
        <taxon>Ustilaginaceae</taxon>
        <taxon>Pseudozyma</taxon>
    </lineage>
</organism>
<keyword evidence="5" id="KW-1185">Reference proteome</keyword>
<feature type="chain" id="PRO_5004487499" evidence="2">
    <location>
        <begin position="20"/>
        <end position="299"/>
    </location>
</feature>
<dbReference type="RefSeq" id="XP_012190163.1">
    <property type="nucleotide sequence ID" value="XM_012334773.1"/>
</dbReference>
<dbReference type="AlphaFoldDB" id="R9P5D7"/>
<gene>
    <name evidence="4" type="ORF">PHSY_004157</name>
</gene>
<evidence type="ECO:0000313" key="5">
    <source>
        <dbReference type="Proteomes" id="UP000014071"/>
    </source>
</evidence>
<reference evidence="5" key="1">
    <citation type="journal article" date="2013" name="Genome Announc.">
        <title>Draft genome sequence of the basidiomycetous yeast-like fungus Pseudozyma hubeiensis SY62, which produces an abundant amount of the biosurfactant mannosylerythritol lipids.</title>
        <authorList>
            <person name="Konishi M."/>
            <person name="Hatada Y."/>
            <person name="Horiuchi J."/>
        </authorList>
    </citation>
    <scope>NUCLEOTIDE SEQUENCE [LARGE SCALE GENOMIC DNA]</scope>
    <source>
        <strain evidence="5">SY62</strain>
    </source>
</reference>
<dbReference type="Gene3D" id="3.40.390.10">
    <property type="entry name" value="Collagenase (Catalytic Domain)"/>
    <property type="match status" value="1"/>
</dbReference>
<dbReference type="Proteomes" id="UP000014071">
    <property type="component" value="Unassembled WGS sequence"/>
</dbReference>
<dbReference type="SUPFAM" id="SSF55486">
    <property type="entry name" value="Metalloproteases ('zincins'), catalytic domain"/>
    <property type="match status" value="1"/>
</dbReference>
<dbReference type="EMBL" id="DF238802">
    <property type="protein sequence ID" value="GAC96576.1"/>
    <property type="molecule type" value="Genomic_DNA"/>
</dbReference>
<evidence type="ECO:0000259" key="3">
    <source>
        <dbReference type="Pfam" id="PF13933"/>
    </source>
</evidence>
<evidence type="ECO:0000256" key="1">
    <source>
        <dbReference type="SAM" id="MobiDB-lite"/>
    </source>
</evidence>
<dbReference type="GeneID" id="24109442"/>
<feature type="compositionally biased region" description="Low complexity" evidence="1">
    <location>
        <begin position="258"/>
        <end position="278"/>
    </location>
</feature>
<proteinExistence type="predicted"/>
<dbReference type="GO" id="GO:0009277">
    <property type="term" value="C:fungal-type cell wall"/>
    <property type="evidence" value="ECO:0007669"/>
    <property type="project" value="TreeGrafter"/>
</dbReference>
<feature type="domain" description="Putative peptidase" evidence="3">
    <location>
        <begin position="32"/>
        <end position="242"/>
    </location>
</feature>
<dbReference type="STRING" id="1305764.R9P5D7"/>
<keyword evidence="2" id="KW-0732">Signal</keyword>